<evidence type="ECO:0000256" key="2">
    <source>
        <dbReference type="ARBA" id="ARBA00007365"/>
    </source>
</evidence>
<dbReference type="AlphaFoldDB" id="A0A848HII1"/>
<dbReference type="Proteomes" id="UP000583752">
    <property type="component" value="Unassembled WGS sequence"/>
</dbReference>
<dbReference type="InterPro" id="IPR044665">
    <property type="entry name" value="E_coli_cyclophilin_A-like"/>
</dbReference>
<dbReference type="PRINTS" id="PR00153">
    <property type="entry name" value="CSAPPISMRASE"/>
</dbReference>
<dbReference type="PIRSF" id="PIRSF001467">
    <property type="entry name" value="Peptidylpro_ismrse"/>
    <property type="match status" value="1"/>
</dbReference>
<dbReference type="InterPro" id="IPR020892">
    <property type="entry name" value="Cyclophilin-type_PPIase_CS"/>
</dbReference>
<dbReference type="EMBL" id="JABBGG010000003">
    <property type="protein sequence ID" value="NML61014.1"/>
    <property type="molecule type" value="Genomic_DNA"/>
</dbReference>
<comment type="catalytic activity">
    <reaction evidence="5">
        <text>[protein]-peptidylproline (omega=180) = [protein]-peptidylproline (omega=0)</text>
        <dbReference type="Rhea" id="RHEA:16237"/>
        <dbReference type="Rhea" id="RHEA-COMP:10747"/>
        <dbReference type="Rhea" id="RHEA-COMP:10748"/>
        <dbReference type="ChEBI" id="CHEBI:83833"/>
        <dbReference type="ChEBI" id="CHEBI:83834"/>
        <dbReference type="EC" id="5.2.1.8"/>
    </reaction>
</comment>
<gene>
    <name evidence="7" type="ORF">HHL21_07970</name>
</gene>
<dbReference type="CDD" id="cd01920">
    <property type="entry name" value="cyclophilin_EcCYP_like"/>
    <property type="match status" value="1"/>
</dbReference>
<dbReference type="InterPro" id="IPR029000">
    <property type="entry name" value="Cyclophilin-like_dom_sf"/>
</dbReference>
<reference evidence="7 8" key="1">
    <citation type="submission" date="2020-04" db="EMBL/GenBank/DDBJ databases">
        <title>Massilia sp. RP-1-19 isolated from soil.</title>
        <authorList>
            <person name="Dahal R.H."/>
        </authorList>
    </citation>
    <scope>NUCLEOTIDE SEQUENCE [LARGE SCALE GENOMIC DNA]</scope>
    <source>
        <strain evidence="7 8">RP-1-19</strain>
    </source>
</reference>
<accession>A0A848HII1</accession>
<comment type="caution">
    <text evidence="7">The sequence shown here is derived from an EMBL/GenBank/DDBJ whole genome shotgun (WGS) entry which is preliminary data.</text>
</comment>
<keyword evidence="8" id="KW-1185">Reference proteome</keyword>
<name>A0A848HII1_9BURK</name>
<dbReference type="EC" id="5.2.1.8" evidence="5"/>
<dbReference type="PROSITE" id="PS00170">
    <property type="entry name" value="CSA_PPIASE_1"/>
    <property type="match status" value="1"/>
</dbReference>
<proteinExistence type="inferred from homology"/>
<protein>
    <recommendedName>
        <fullName evidence="5">Peptidyl-prolyl cis-trans isomerase</fullName>
        <shortName evidence="5">PPIase</shortName>
        <ecNumber evidence="5">5.2.1.8</ecNumber>
    </recommendedName>
</protein>
<sequence>MAVLIKTNMGNITVELDAEKAPKSVANFLDYANKGHYNNTIFHRVIGNFMIQGGGFEPGMKQKPADQTVENEAKNGLKNENYTLAMARTSDPHSASAQFFINVTNNSFLDYPGQDGWGYAVFGKVTEGTDVVDQIKKVKTSRSGMFSDVPVEPVIIESVEVI</sequence>
<comment type="function">
    <text evidence="1 5">PPIases accelerate the folding of proteins. It catalyzes the cis-trans isomerization of proline imidic peptide bonds in oligopeptides.</text>
</comment>
<dbReference type="Pfam" id="PF00160">
    <property type="entry name" value="Pro_isomerase"/>
    <property type="match status" value="1"/>
</dbReference>
<feature type="domain" description="PPIase cyclophilin-type" evidence="6">
    <location>
        <begin position="7"/>
        <end position="161"/>
    </location>
</feature>
<keyword evidence="3 5" id="KW-0697">Rotamase</keyword>
<evidence type="ECO:0000256" key="3">
    <source>
        <dbReference type="ARBA" id="ARBA00023110"/>
    </source>
</evidence>
<evidence type="ECO:0000256" key="1">
    <source>
        <dbReference type="ARBA" id="ARBA00002388"/>
    </source>
</evidence>
<dbReference type="GO" id="GO:0003755">
    <property type="term" value="F:peptidyl-prolyl cis-trans isomerase activity"/>
    <property type="evidence" value="ECO:0007669"/>
    <property type="project" value="UniProtKB-UniRule"/>
</dbReference>
<evidence type="ECO:0000256" key="5">
    <source>
        <dbReference type="RuleBase" id="RU363019"/>
    </source>
</evidence>
<dbReference type="PROSITE" id="PS50072">
    <property type="entry name" value="CSA_PPIASE_2"/>
    <property type="match status" value="1"/>
</dbReference>
<evidence type="ECO:0000313" key="8">
    <source>
        <dbReference type="Proteomes" id="UP000583752"/>
    </source>
</evidence>
<evidence type="ECO:0000256" key="4">
    <source>
        <dbReference type="ARBA" id="ARBA00023235"/>
    </source>
</evidence>
<dbReference type="PANTHER" id="PTHR43246">
    <property type="entry name" value="PEPTIDYL-PROLYL CIS-TRANS ISOMERASE CYP38, CHLOROPLASTIC"/>
    <property type="match status" value="1"/>
</dbReference>
<evidence type="ECO:0000259" key="6">
    <source>
        <dbReference type="PROSITE" id="PS50072"/>
    </source>
</evidence>
<dbReference type="SUPFAM" id="SSF50891">
    <property type="entry name" value="Cyclophilin-like"/>
    <property type="match status" value="1"/>
</dbReference>
<organism evidence="7 8">
    <name type="scientific">Massilia polaris</name>
    <dbReference type="NCBI Taxonomy" id="2728846"/>
    <lineage>
        <taxon>Bacteria</taxon>
        <taxon>Pseudomonadati</taxon>
        <taxon>Pseudomonadota</taxon>
        <taxon>Betaproteobacteria</taxon>
        <taxon>Burkholderiales</taxon>
        <taxon>Oxalobacteraceae</taxon>
        <taxon>Telluria group</taxon>
        <taxon>Massilia</taxon>
    </lineage>
</organism>
<comment type="similarity">
    <text evidence="2 5">Belongs to the cyclophilin-type PPIase family.</text>
</comment>
<dbReference type="InterPro" id="IPR024936">
    <property type="entry name" value="Cyclophilin-type_PPIase"/>
</dbReference>
<keyword evidence="4 5" id="KW-0413">Isomerase</keyword>
<evidence type="ECO:0000313" key="7">
    <source>
        <dbReference type="EMBL" id="NML61014.1"/>
    </source>
</evidence>
<dbReference type="RefSeq" id="WP_169464708.1">
    <property type="nucleotide sequence ID" value="NZ_JABBGG010000003.1"/>
</dbReference>
<dbReference type="Gene3D" id="2.40.100.10">
    <property type="entry name" value="Cyclophilin-like"/>
    <property type="match status" value="1"/>
</dbReference>
<dbReference type="InterPro" id="IPR002130">
    <property type="entry name" value="Cyclophilin-type_PPIase_dom"/>
</dbReference>
<dbReference type="GO" id="GO:0006457">
    <property type="term" value="P:protein folding"/>
    <property type="evidence" value="ECO:0007669"/>
    <property type="project" value="InterPro"/>
</dbReference>